<feature type="transmembrane region" description="Helical" evidence="1">
    <location>
        <begin position="12"/>
        <end position="35"/>
    </location>
</feature>
<accession>A0A3B1DS96</accession>
<name>A0A3B1DS96_9ZZZZ</name>
<evidence type="ECO:0000256" key="1">
    <source>
        <dbReference type="SAM" id="Phobius"/>
    </source>
</evidence>
<organism evidence="2">
    <name type="scientific">hydrothermal vent metagenome</name>
    <dbReference type="NCBI Taxonomy" id="652676"/>
    <lineage>
        <taxon>unclassified sequences</taxon>
        <taxon>metagenomes</taxon>
        <taxon>ecological metagenomes</taxon>
    </lineage>
</organism>
<dbReference type="Gene3D" id="1.25.40.10">
    <property type="entry name" value="Tetratricopeptide repeat domain"/>
    <property type="match status" value="1"/>
</dbReference>
<dbReference type="PROSITE" id="PS50005">
    <property type="entry name" value="TPR"/>
    <property type="match status" value="1"/>
</dbReference>
<dbReference type="InterPro" id="IPR011990">
    <property type="entry name" value="TPR-like_helical_dom_sf"/>
</dbReference>
<keyword evidence="1" id="KW-0472">Membrane</keyword>
<protein>
    <submittedName>
        <fullName evidence="2">Uncharacterized protein</fullName>
    </submittedName>
</protein>
<dbReference type="EMBL" id="UOYO01000020">
    <property type="protein sequence ID" value="VAY87017.1"/>
    <property type="molecule type" value="Genomic_DNA"/>
</dbReference>
<proteinExistence type="predicted"/>
<dbReference type="InterPro" id="IPR019734">
    <property type="entry name" value="TPR_rpt"/>
</dbReference>
<reference evidence="2" key="1">
    <citation type="submission" date="2018-10" db="EMBL/GenBank/DDBJ databases">
        <authorList>
            <person name="Aoki K."/>
        </authorList>
    </citation>
    <scope>NUCLEOTIDE SEQUENCE</scope>
</reference>
<keyword evidence="1" id="KW-1133">Transmembrane helix</keyword>
<dbReference type="AlphaFoldDB" id="A0A3B1DS96"/>
<gene>
    <name evidence="2" type="ORF">MNB_ARC-1_604</name>
</gene>
<dbReference type="SUPFAM" id="SSF48452">
    <property type="entry name" value="TPR-like"/>
    <property type="match status" value="1"/>
</dbReference>
<keyword evidence="1" id="KW-0812">Transmembrane</keyword>
<sequence>MHELFLDYRDPLFSIIVIILTIFIISFLTYSFSLFKEKKARREYRKLLKRFEIGILKKEDFVHLYTTYNLSFDSIVLLASVFIHQGNYTKAISVYLALLEVVEENIKKEELLELLGNAYFKGGFLQRSKEIYLKLLKFSPRNKVALNFILIIYQKLNEYQKASEVLVVLNELDCDITLEKLYIDTLQVISNPIISFEDKSLTLMKKFDKNSRIERLIIQFLLKYNKQLFWDNIHKFDIKNCIDLLWYLDFNDIDFDIINQYTILQEIYTAKGYISTSTTSPIFELAVLIAIKKSDSIVKADLNFEFLCKQCKKIHPIYESRCPHCNTILTFIVEPKLAQQSLLQMSLL</sequence>
<evidence type="ECO:0000313" key="2">
    <source>
        <dbReference type="EMBL" id="VAY87017.1"/>
    </source>
</evidence>